<sequence>MMDANKNVFKTAWRVVEYPRQLLAKFVTRMIEDQQQEYRRKKCSKNSFML</sequence>
<dbReference type="EMBL" id="AZFF01000003">
    <property type="protein sequence ID" value="KRL56624.1"/>
    <property type="molecule type" value="Genomic_DNA"/>
</dbReference>
<dbReference type="AlphaFoldDB" id="A0A0R1RI06"/>
<name>A0A0R1RI06_9LACO</name>
<dbReference type="PATRIC" id="fig|1114972.6.peg.1745"/>
<organism evidence="1 2">
    <name type="scientific">Furfurilactobacillus rossiae DSM 15814</name>
    <dbReference type="NCBI Taxonomy" id="1114972"/>
    <lineage>
        <taxon>Bacteria</taxon>
        <taxon>Bacillati</taxon>
        <taxon>Bacillota</taxon>
        <taxon>Bacilli</taxon>
        <taxon>Lactobacillales</taxon>
        <taxon>Lactobacillaceae</taxon>
        <taxon>Furfurilactobacillus</taxon>
    </lineage>
</organism>
<evidence type="ECO:0000313" key="2">
    <source>
        <dbReference type="Proteomes" id="UP000051999"/>
    </source>
</evidence>
<accession>A0A0R1RI06</accession>
<dbReference type="Proteomes" id="UP000051999">
    <property type="component" value="Unassembled WGS sequence"/>
</dbReference>
<proteinExistence type="predicted"/>
<dbReference type="STRING" id="1114972.FD35_GL001718"/>
<reference evidence="1 2" key="1">
    <citation type="journal article" date="2015" name="Genome Announc.">
        <title>Expanding the biotechnology potential of lactobacilli through comparative genomics of 213 strains and associated genera.</title>
        <authorList>
            <person name="Sun Z."/>
            <person name="Harris H.M."/>
            <person name="McCann A."/>
            <person name="Guo C."/>
            <person name="Argimon S."/>
            <person name="Zhang W."/>
            <person name="Yang X."/>
            <person name="Jeffery I.B."/>
            <person name="Cooney J.C."/>
            <person name="Kagawa T.F."/>
            <person name="Liu W."/>
            <person name="Song Y."/>
            <person name="Salvetti E."/>
            <person name="Wrobel A."/>
            <person name="Rasinkangas P."/>
            <person name="Parkhill J."/>
            <person name="Rea M.C."/>
            <person name="O'Sullivan O."/>
            <person name="Ritari J."/>
            <person name="Douillard F.P."/>
            <person name="Paul Ross R."/>
            <person name="Yang R."/>
            <person name="Briner A.E."/>
            <person name="Felis G.E."/>
            <person name="de Vos W.M."/>
            <person name="Barrangou R."/>
            <person name="Klaenhammer T.R."/>
            <person name="Caufield P.W."/>
            <person name="Cui Y."/>
            <person name="Zhang H."/>
            <person name="O'Toole P.W."/>
        </authorList>
    </citation>
    <scope>NUCLEOTIDE SEQUENCE [LARGE SCALE GENOMIC DNA]</scope>
    <source>
        <strain evidence="1 2">DSM 15814</strain>
    </source>
</reference>
<protein>
    <submittedName>
        <fullName evidence="1">Uncharacterized protein</fullName>
    </submittedName>
</protein>
<gene>
    <name evidence="1" type="ORF">FD35_GL001718</name>
</gene>
<keyword evidence="2" id="KW-1185">Reference proteome</keyword>
<evidence type="ECO:0000313" key="1">
    <source>
        <dbReference type="EMBL" id="KRL56624.1"/>
    </source>
</evidence>
<comment type="caution">
    <text evidence="1">The sequence shown here is derived from an EMBL/GenBank/DDBJ whole genome shotgun (WGS) entry which is preliminary data.</text>
</comment>